<dbReference type="InterPro" id="IPR050194">
    <property type="entry name" value="Glycosyltransferase_grp1"/>
</dbReference>
<dbReference type="Pfam" id="PF13439">
    <property type="entry name" value="Glyco_transf_4"/>
    <property type="match status" value="1"/>
</dbReference>
<reference evidence="3 4" key="1">
    <citation type="submission" date="2020-08" db="EMBL/GenBank/DDBJ databases">
        <title>Genomic Encyclopedia of Type Strains, Phase IV (KMG-V): Genome sequencing to study the core and pangenomes of soil and plant-associated prokaryotes.</title>
        <authorList>
            <person name="Whitman W."/>
        </authorList>
    </citation>
    <scope>NUCLEOTIDE SEQUENCE [LARGE SCALE GENOMIC DNA]</scope>
    <source>
        <strain evidence="3 4">SEMIA 4013</strain>
    </source>
</reference>
<organism evidence="3 4">
    <name type="scientific">Paraburkholderia fungorum</name>
    <dbReference type="NCBI Taxonomy" id="134537"/>
    <lineage>
        <taxon>Bacteria</taxon>
        <taxon>Pseudomonadati</taxon>
        <taxon>Pseudomonadota</taxon>
        <taxon>Betaproteobacteria</taxon>
        <taxon>Burkholderiales</taxon>
        <taxon>Burkholderiaceae</taxon>
        <taxon>Paraburkholderia</taxon>
    </lineage>
</organism>
<dbReference type="SUPFAM" id="SSF53756">
    <property type="entry name" value="UDP-Glycosyltransferase/glycogen phosphorylase"/>
    <property type="match status" value="1"/>
</dbReference>
<comment type="caution">
    <text evidence="3">The sequence shown here is derived from an EMBL/GenBank/DDBJ whole genome shotgun (WGS) entry which is preliminary data.</text>
</comment>
<dbReference type="PANTHER" id="PTHR45947:SF3">
    <property type="entry name" value="SULFOQUINOVOSYL TRANSFERASE SQD2"/>
    <property type="match status" value="1"/>
</dbReference>
<evidence type="ECO:0000313" key="4">
    <source>
        <dbReference type="Proteomes" id="UP000518681"/>
    </source>
</evidence>
<feature type="domain" description="Glycosyl transferase family 1" evidence="1">
    <location>
        <begin position="203"/>
        <end position="365"/>
    </location>
</feature>
<dbReference type="InterPro" id="IPR028098">
    <property type="entry name" value="Glyco_trans_4-like_N"/>
</dbReference>
<evidence type="ECO:0000259" key="1">
    <source>
        <dbReference type="Pfam" id="PF00534"/>
    </source>
</evidence>
<dbReference type="PANTHER" id="PTHR45947">
    <property type="entry name" value="SULFOQUINOVOSYL TRANSFERASE SQD2"/>
    <property type="match status" value="1"/>
</dbReference>
<dbReference type="InterPro" id="IPR001296">
    <property type="entry name" value="Glyco_trans_1"/>
</dbReference>
<dbReference type="Gene3D" id="3.40.50.2000">
    <property type="entry name" value="Glycogen Phosphorylase B"/>
    <property type="match status" value="2"/>
</dbReference>
<dbReference type="AlphaFoldDB" id="A0AAW3UY51"/>
<dbReference type="GO" id="GO:0016758">
    <property type="term" value="F:hexosyltransferase activity"/>
    <property type="evidence" value="ECO:0007669"/>
    <property type="project" value="TreeGrafter"/>
</dbReference>
<dbReference type="EMBL" id="JACIIK010000007">
    <property type="protein sequence ID" value="MBB6203201.1"/>
    <property type="molecule type" value="Genomic_DNA"/>
</dbReference>
<name>A0AAW3UY51_9BURK</name>
<dbReference type="Pfam" id="PF00534">
    <property type="entry name" value="Glycos_transf_1"/>
    <property type="match status" value="1"/>
</dbReference>
<gene>
    <name evidence="3" type="ORF">GGD69_004079</name>
</gene>
<accession>A0AAW3UY51</accession>
<sequence>MWARVRLARTIRKFLRRHAVMKILYTNFHTGDGGGHTTYILNLAAALGPRHRVTIAAPRSSRLYLYARQIPGVEVVAMGFRNTLTSMIGTGLALRRLIEKHGFDIVHVNGSADHRIAMLATMGLGRDSPCIVFTKHNDLPARGVTTWFKGKLGTDSVICVSAYTRRRLAQTVYGRKVNRVVRHGIDLGRFAPVSAAAVSRIRSRFLPGIPEDALVVGSVAGMDDNKGWLDMVTAVAMLPDSLRKRVHIVLAGQLPDATQRSRVAALGMTRQVTYTGMLRDVRPAVALMDVGFVLSQRETLSFACREMMAMGKPVIVSDTGGLPENVTPGEDGWLVPPGGHGYIAQLLMLLLCNPSEVERAGAAARVKSEAEFSLQIFASRTEAVYVECLSRVSPLVAEKGLAQRVARGRAASSAS</sequence>
<evidence type="ECO:0000313" key="3">
    <source>
        <dbReference type="EMBL" id="MBB6203201.1"/>
    </source>
</evidence>
<evidence type="ECO:0000259" key="2">
    <source>
        <dbReference type="Pfam" id="PF13439"/>
    </source>
</evidence>
<protein>
    <submittedName>
        <fullName evidence="3">Glycosyltransferase involved in cell wall biosynthesis</fullName>
    </submittedName>
</protein>
<proteinExistence type="predicted"/>
<dbReference type="RefSeq" id="WP_311768748.1">
    <property type="nucleotide sequence ID" value="NZ_JACIIK010000007.1"/>
</dbReference>
<dbReference type="Proteomes" id="UP000518681">
    <property type="component" value="Unassembled WGS sequence"/>
</dbReference>
<feature type="domain" description="Glycosyltransferase subfamily 4-like N-terminal" evidence="2">
    <location>
        <begin position="34"/>
        <end position="189"/>
    </location>
</feature>